<dbReference type="KEGG" id="psym:J1N51_08940"/>
<dbReference type="AlphaFoldDB" id="A0A975DDW1"/>
<dbReference type="EMBL" id="CP072110">
    <property type="protein sequence ID" value="QTH65347.1"/>
    <property type="molecule type" value="Genomic_DNA"/>
</dbReference>
<gene>
    <name evidence="2" type="ORF">J1N51_08940</name>
</gene>
<organism evidence="2 3">
    <name type="scientific">Psychrosphaera ytuae</name>
    <dbReference type="NCBI Taxonomy" id="2820710"/>
    <lineage>
        <taxon>Bacteria</taxon>
        <taxon>Pseudomonadati</taxon>
        <taxon>Pseudomonadota</taxon>
        <taxon>Gammaproteobacteria</taxon>
        <taxon>Alteromonadales</taxon>
        <taxon>Pseudoalteromonadaceae</taxon>
        <taxon>Psychrosphaera</taxon>
    </lineage>
</organism>
<sequence length="170" mass="18492">MIRSLRPRAKPFILALVASLTLSACGGDNYKMPKVNKAPIVSDAMVITQTEVAIESSLMASDPEGDSLTYSVVSEPTIGQLTLNADGTYRYEPNLETTGTDAFEFAVSDGVNQSVVAKVEITIEQLEVSFASYSRQAFEQNADDEPLRINGRVFTNTEAQIDFSDLVDNN</sequence>
<reference evidence="2" key="1">
    <citation type="submission" date="2021-03" db="EMBL/GenBank/DDBJ databases">
        <title>Description of Psychrosphaera ytuae sp. nov. isolated from deep sea sediment of South China Sea.</title>
        <authorList>
            <person name="Zhang J."/>
            <person name="Xu X.-D."/>
        </authorList>
    </citation>
    <scope>NUCLEOTIDE SEQUENCE</scope>
    <source>
        <strain evidence="2">MTZ26</strain>
    </source>
</reference>
<feature type="chain" id="PRO_5036985218" evidence="1">
    <location>
        <begin position="27"/>
        <end position="170"/>
    </location>
</feature>
<accession>A0A975DDW1</accession>
<keyword evidence="3" id="KW-1185">Reference proteome</keyword>
<keyword evidence="1" id="KW-0732">Signal</keyword>
<evidence type="ECO:0000313" key="3">
    <source>
        <dbReference type="Proteomes" id="UP000682739"/>
    </source>
</evidence>
<dbReference type="Pfam" id="PF17963">
    <property type="entry name" value="Big_9"/>
    <property type="match status" value="1"/>
</dbReference>
<dbReference type="Proteomes" id="UP000682739">
    <property type="component" value="Chromosome"/>
</dbReference>
<evidence type="ECO:0000313" key="2">
    <source>
        <dbReference type="EMBL" id="QTH65347.1"/>
    </source>
</evidence>
<protein>
    <submittedName>
        <fullName evidence="2">Cadherin-like domain-containing protein</fullName>
    </submittedName>
</protein>
<dbReference type="PROSITE" id="PS51257">
    <property type="entry name" value="PROKAR_LIPOPROTEIN"/>
    <property type="match status" value="1"/>
</dbReference>
<evidence type="ECO:0000256" key="1">
    <source>
        <dbReference type="SAM" id="SignalP"/>
    </source>
</evidence>
<feature type="signal peptide" evidence="1">
    <location>
        <begin position="1"/>
        <end position="26"/>
    </location>
</feature>
<proteinExistence type="predicted"/>
<name>A0A975DDW1_9GAMM</name>
<dbReference type="Gene3D" id="2.60.40.2810">
    <property type="match status" value="1"/>
</dbReference>